<organism evidence="1 2">
    <name type="scientific">Fuerstiella marisgermanici</name>
    <dbReference type="NCBI Taxonomy" id="1891926"/>
    <lineage>
        <taxon>Bacteria</taxon>
        <taxon>Pseudomonadati</taxon>
        <taxon>Planctomycetota</taxon>
        <taxon>Planctomycetia</taxon>
        <taxon>Planctomycetales</taxon>
        <taxon>Planctomycetaceae</taxon>
        <taxon>Fuerstiella</taxon>
    </lineage>
</organism>
<sequence length="81" mass="9202">MHIQTTTHRIRQPERVYPQDQVSNNALLSMKEFPKFTLTPYSKGGSAIQPTPLTVIGDYGTDDTFSLTVSCFLLFQLHSRK</sequence>
<name>A0A1P8WKD8_9PLAN</name>
<reference evidence="1 2" key="1">
    <citation type="journal article" date="2016" name="Front. Microbiol.">
        <title>Fuerstia marisgermanicae gen. nov., sp. nov., an Unusual Member of the Phylum Planctomycetes from the German Wadden Sea.</title>
        <authorList>
            <person name="Kohn T."/>
            <person name="Heuer A."/>
            <person name="Jogler M."/>
            <person name="Vollmers J."/>
            <person name="Boedeker C."/>
            <person name="Bunk B."/>
            <person name="Rast P."/>
            <person name="Borchert D."/>
            <person name="Glockner I."/>
            <person name="Freese H.M."/>
            <person name="Klenk H.P."/>
            <person name="Overmann J."/>
            <person name="Kaster A.K."/>
            <person name="Rohde M."/>
            <person name="Wiegand S."/>
            <person name="Jogler C."/>
        </authorList>
    </citation>
    <scope>NUCLEOTIDE SEQUENCE [LARGE SCALE GENOMIC DNA]</scope>
    <source>
        <strain evidence="1 2">NH11</strain>
    </source>
</reference>
<accession>A0A1P8WKD8</accession>
<dbReference type="STRING" id="1891926.Fuma_04138"/>
<gene>
    <name evidence="1" type="ORF">Fuma_04138</name>
</gene>
<dbReference type="KEGG" id="fmr:Fuma_04138"/>
<dbReference type="Proteomes" id="UP000187735">
    <property type="component" value="Chromosome"/>
</dbReference>
<evidence type="ECO:0000313" key="2">
    <source>
        <dbReference type="Proteomes" id="UP000187735"/>
    </source>
</evidence>
<dbReference type="EMBL" id="CP017641">
    <property type="protein sequence ID" value="APZ94506.1"/>
    <property type="molecule type" value="Genomic_DNA"/>
</dbReference>
<proteinExistence type="predicted"/>
<evidence type="ECO:0000313" key="1">
    <source>
        <dbReference type="EMBL" id="APZ94506.1"/>
    </source>
</evidence>
<dbReference type="AlphaFoldDB" id="A0A1P8WKD8"/>
<protein>
    <submittedName>
        <fullName evidence="1">Uncharacterized protein</fullName>
    </submittedName>
</protein>
<keyword evidence="2" id="KW-1185">Reference proteome</keyword>